<accession>A0A0A0L7Y1</accession>
<feature type="region of interest" description="Disordered" evidence="1">
    <location>
        <begin position="200"/>
        <end position="220"/>
    </location>
</feature>
<dbReference type="PANTHER" id="PTHR34460:SF2">
    <property type="entry name" value="OS04G0405500 PROTEIN"/>
    <property type="match status" value="1"/>
</dbReference>
<reference evidence="2 3" key="4">
    <citation type="journal article" date="2011" name="BMC Genomics">
        <title>RNA-Seq improves annotation of protein-coding genes in the cucumber genome.</title>
        <authorList>
            <person name="Li Z."/>
            <person name="Zhang Z."/>
            <person name="Yan P."/>
            <person name="Huang S."/>
            <person name="Fei Z."/>
            <person name="Lin K."/>
        </authorList>
    </citation>
    <scope>NUCLEOTIDE SEQUENCE [LARGE SCALE GENOMIC DNA]</scope>
    <source>
        <strain evidence="3">cv. 9930</strain>
    </source>
</reference>
<dbReference type="Proteomes" id="UP000029981">
    <property type="component" value="Chromosome 3"/>
</dbReference>
<dbReference type="PANTHER" id="PTHR34460">
    <property type="entry name" value="VITELLOGENIN-LIKE PROTEIN"/>
    <property type="match status" value="1"/>
</dbReference>
<reference evidence="2 3" key="2">
    <citation type="journal article" date="2009" name="PLoS ONE">
        <title>An integrated genetic and cytogenetic map of the cucumber genome.</title>
        <authorList>
            <person name="Ren Y."/>
            <person name="Zhang Z."/>
            <person name="Liu J."/>
            <person name="Staub J.E."/>
            <person name="Han Y."/>
            <person name="Cheng Z."/>
            <person name="Li X."/>
            <person name="Lu J."/>
            <person name="Miao H."/>
            <person name="Kang H."/>
            <person name="Xie B."/>
            <person name="Gu X."/>
            <person name="Wang X."/>
            <person name="Du Y."/>
            <person name="Jin W."/>
            <person name="Huang S."/>
        </authorList>
    </citation>
    <scope>NUCLEOTIDE SEQUENCE [LARGE SCALE GENOMIC DNA]</scope>
    <source>
        <strain evidence="3">cv. 9930</strain>
    </source>
</reference>
<sequence length="385" mass="41668">MLQIPNAADDDDMDDGMKCTYHPYRTNQGGICALCLQEKLGKLVSSSPLPLPPSSSSSYSSASFRSDFAAARHSALSSLQFPPQNRNHCHDHAAPARTRIPFLSKKKKKQPEIGFRRSKSTTTPARGKFLDPYHAEDYSPKNRGWIWSLFDLSTKSHSTRKIDHGGLRESSKIASLPTAATSEKLKGKCTQTSKDFCNTGTAEDDDGGGDDSPYSSQASASVSSFERKVSRSRSVGCGSRSFSGDFFERITGFGDCTLRRVESHREGKPKINPTAVATVPDGNDCLKERVKCGGIFGGFMIQTSSSSSSASSSYWVSSSSGEEGRFQQATYGQAGRSKNKGWAFASPMRAFTKPSSSSSEGKRESSEKNSTPNLDAIPSLLAVRI</sequence>
<dbReference type="KEGG" id="csv:101205873"/>
<evidence type="ECO:0000313" key="3">
    <source>
        <dbReference type="Proteomes" id="UP000029981"/>
    </source>
</evidence>
<dbReference type="OMA" id="PMRAFTS"/>
<dbReference type="OrthoDB" id="1693686at2759"/>
<dbReference type="AlphaFoldDB" id="A0A0A0L7Y1"/>
<reference evidence="2 3" key="1">
    <citation type="journal article" date="2009" name="Nat. Genet.">
        <title>The genome of the cucumber, Cucumis sativus L.</title>
        <authorList>
            <person name="Huang S."/>
            <person name="Li R."/>
            <person name="Zhang Z."/>
            <person name="Li L."/>
            <person name="Gu X."/>
            <person name="Fan W."/>
            <person name="Lucas W.J."/>
            <person name="Wang X."/>
            <person name="Xie B."/>
            <person name="Ni P."/>
            <person name="Ren Y."/>
            <person name="Zhu H."/>
            <person name="Li J."/>
            <person name="Lin K."/>
            <person name="Jin W."/>
            <person name="Fei Z."/>
            <person name="Li G."/>
            <person name="Staub J."/>
            <person name="Kilian A."/>
            <person name="van der Vossen E.A."/>
            <person name="Wu Y."/>
            <person name="Guo J."/>
            <person name="He J."/>
            <person name="Jia Z."/>
            <person name="Ren Y."/>
            <person name="Tian G."/>
            <person name="Lu Y."/>
            <person name="Ruan J."/>
            <person name="Qian W."/>
            <person name="Wang M."/>
            <person name="Huang Q."/>
            <person name="Li B."/>
            <person name="Xuan Z."/>
            <person name="Cao J."/>
            <person name="Asan"/>
            <person name="Wu Z."/>
            <person name="Zhang J."/>
            <person name="Cai Q."/>
            <person name="Bai Y."/>
            <person name="Zhao B."/>
            <person name="Han Y."/>
            <person name="Li Y."/>
            <person name="Li X."/>
            <person name="Wang S."/>
            <person name="Shi Q."/>
            <person name="Liu S."/>
            <person name="Cho W.K."/>
            <person name="Kim J.Y."/>
            <person name="Xu Y."/>
            <person name="Heller-Uszynska K."/>
            <person name="Miao H."/>
            <person name="Cheng Z."/>
            <person name="Zhang S."/>
            <person name="Wu J."/>
            <person name="Yang Y."/>
            <person name="Kang H."/>
            <person name="Li M."/>
            <person name="Liang H."/>
            <person name="Ren X."/>
            <person name="Shi Z."/>
            <person name="Wen M."/>
            <person name="Jian M."/>
            <person name="Yang H."/>
            <person name="Zhang G."/>
            <person name="Yang Z."/>
            <person name="Chen R."/>
            <person name="Liu S."/>
            <person name="Li J."/>
            <person name="Ma L."/>
            <person name="Liu H."/>
            <person name="Zhou Y."/>
            <person name="Zhao J."/>
            <person name="Fang X."/>
            <person name="Li G."/>
            <person name="Fang L."/>
            <person name="Li Y."/>
            <person name="Liu D."/>
            <person name="Zheng H."/>
            <person name="Zhang Y."/>
            <person name="Qin N."/>
            <person name="Li Z."/>
            <person name="Yang G."/>
            <person name="Yang S."/>
            <person name="Bolund L."/>
            <person name="Kristiansen K."/>
            <person name="Zheng H."/>
            <person name="Li S."/>
            <person name="Zhang X."/>
            <person name="Yang H."/>
            <person name="Wang J."/>
            <person name="Sun R."/>
            <person name="Zhang B."/>
            <person name="Jiang S."/>
            <person name="Wang J."/>
            <person name="Du Y."/>
            <person name="Li S."/>
        </authorList>
    </citation>
    <scope>NUCLEOTIDE SEQUENCE [LARGE SCALE GENOMIC DNA]</scope>
    <source>
        <strain evidence="3">cv. 9930</strain>
    </source>
</reference>
<dbReference type="EMBL" id="CM002924">
    <property type="protein sequence ID" value="KGN57124.1"/>
    <property type="molecule type" value="Genomic_DNA"/>
</dbReference>
<evidence type="ECO:0000256" key="1">
    <source>
        <dbReference type="SAM" id="MobiDB-lite"/>
    </source>
</evidence>
<dbReference type="Gramene" id="KGN57124">
    <property type="protein sequence ID" value="KGN57124"/>
    <property type="gene ID" value="Csa_3G159440"/>
</dbReference>
<feature type="region of interest" description="Disordered" evidence="1">
    <location>
        <begin position="79"/>
        <end position="128"/>
    </location>
</feature>
<dbReference type="eggNOG" id="ENOG502QT8F">
    <property type="taxonomic scope" value="Eukaryota"/>
</dbReference>
<organism evidence="2 3">
    <name type="scientific">Cucumis sativus</name>
    <name type="common">Cucumber</name>
    <dbReference type="NCBI Taxonomy" id="3659"/>
    <lineage>
        <taxon>Eukaryota</taxon>
        <taxon>Viridiplantae</taxon>
        <taxon>Streptophyta</taxon>
        <taxon>Embryophyta</taxon>
        <taxon>Tracheophyta</taxon>
        <taxon>Spermatophyta</taxon>
        <taxon>Magnoliopsida</taxon>
        <taxon>eudicotyledons</taxon>
        <taxon>Gunneridae</taxon>
        <taxon>Pentapetalae</taxon>
        <taxon>rosids</taxon>
        <taxon>fabids</taxon>
        <taxon>Cucurbitales</taxon>
        <taxon>Cucurbitaceae</taxon>
        <taxon>Benincaseae</taxon>
        <taxon>Cucumis</taxon>
    </lineage>
</organism>
<gene>
    <name evidence="2" type="ORF">Csa_3G159440</name>
</gene>
<keyword evidence="3" id="KW-1185">Reference proteome</keyword>
<name>A0A0A0L7Y1_CUCSA</name>
<proteinExistence type="predicted"/>
<protein>
    <submittedName>
        <fullName evidence="2">Uncharacterized protein</fullName>
    </submittedName>
</protein>
<feature type="compositionally biased region" description="Low complexity" evidence="1">
    <location>
        <begin position="211"/>
        <end position="220"/>
    </location>
</feature>
<evidence type="ECO:0000313" key="2">
    <source>
        <dbReference type="EMBL" id="KGN57124.1"/>
    </source>
</evidence>
<dbReference type="STRING" id="3659.A0A0A0L7Y1"/>
<reference evidence="2 3" key="3">
    <citation type="journal article" date="2010" name="BMC Genomics">
        <title>Transcriptome sequencing and comparative analysis of cucumber flowers with different sex types.</title>
        <authorList>
            <person name="Guo S."/>
            <person name="Zheng Y."/>
            <person name="Joung J.G."/>
            <person name="Liu S."/>
            <person name="Zhang Z."/>
            <person name="Crasta O.R."/>
            <person name="Sobral B.W."/>
            <person name="Xu Y."/>
            <person name="Huang S."/>
            <person name="Fei Z."/>
        </authorList>
    </citation>
    <scope>NUCLEOTIDE SEQUENCE [LARGE SCALE GENOMIC DNA]</scope>
    <source>
        <strain evidence="3">cv. 9930</strain>
    </source>
</reference>
<feature type="region of interest" description="Disordered" evidence="1">
    <location>
        <begin position="325"/>
        <end position="385"/>
    </location>
</feature>